<dbReference type="InterPro" id="IPR054383">
    <property type="entry name" value="PspAB-like"/>
</dbReference>
<evidence type="ECO:0000313" key="2">
    <source>
        <dbReference type="Proteomes" id="UP001220010"/>
    </source>
</evidence>
<accession>A0ABT5X7T5</accession>
<keyword evidence="2" id="KW-1185">Reference proteome</keyword>
<name>A0ABT5X7T5_9EURY</name>
<protein>
    <submittedName>
        <fullName evidence="1">Uncharacterized protein</fullName>
    </submittedName>
</protein>
<organism evidence="1 2">
    <name type="scientific">Candidatus Methanocrinis natronophilus</name>
    <dbReference type="NCBI Taxonomy" id="3033396"/>
    <lineage>
        <taxon>Archaea</taxon>
        <taxon>Methanobacteriati</taxon>
        <taxon>Methanobacteriota</taxon>
        <taxon>Stenosarchaea group</taxon>
        <taxon>Methanomicrobia</taxon>
        <taxon>Methanotrichales</taxon>
        <taxon>Methanotrichaceae</taxon>
        <taxon>Methanocrinis</taxon>
    </lineage>
</organism>
<reference evidence="1 2" key="1">
    <citation type="submission" date="2023-03" db="EMBL/GenBank/DDBJ databases">
        <title>WGS of Methanotrichaceae archaeon Mx.</title>
        <authorList>
            <person name="Sorokin D.Y."/>
            <person name="Merkel A.Y."/>
        </authorList>
    </citation>
    <scope>NUCLEOTIDE SEQUENCE [LARGE SCALE GENOMIC DNA]</scope>
    <source>
        <strain evidence="1 2">Mx</strain>
    </source>
</reference>
<dbReference type="Proteomes" id="UP001220010">
    <property type="component" value="Unassembled WGS sequence"/>
</dbReference>
<comment type="caution">
    <text evidence="1">The sequence shown here is derived from an EMBL/GenBank/DDBJ whole genome shotgun (WGS) entry which is preliminary data.</text>
</comment>
<sequence length="190" mass="21515">MRLKILDAILGKSTLPKSKLDRLFAISTASITLQANLGLSPAGKAGICFKPIESARYEAARSEIEELLRYSSAETGTSFRLEKDEYRYLWVVLEDSDFDDLVATVHLVSTTMTDHGFSEQLLCALYGFLGKEGPVYWIYSFKGGAYYPFIPKKGHERDSSLEFRLRSVMEGELPIEKDLEKWFPLWGTPL</sequence>
<dbReference type="Pfam" id="PF22742">
    <property type="entry name" value="PspAB"/>
    <property type="match status" value="1"/>
</dbReference>
<proteinExistence type="predicted"/>
<evidence type="ECO:0000313" key="1">
    <source>
        <dbReference type="EMBL" id="MDF0590713.1"/>
    </source>
</evidence>
<dbReference type="RefSeq" id="WP_316966461.1">
    <property type="nucleotide sequence ID" value="NZ_JARFPK010000017.1"/>
</dbReference>
<dbReference type="EMBL" id="JARFPK010000017">
    <property type="protein sequence ID" value="MDF0590713.1"/>
    <property type="molecule type" value="Genomic_DNA"/>
</dbReference>
<gene>
    <name evidence="1" type="ORF">P0O15_05930</name>
</gene>